<gene>
    <name evidence="3" type="ORF">JT362_11675</name>
</gene>
<dbReference type="EMBL" id="JAFFZE010000010">
    <property type="protein sequence ID" value="MCT2583778.1"/>
    <property type="molecule type" value="Genomic_DNA"/>
</dbReference>
<keyword evidence="4" id="KW-1185">Reference proteome</keyword>
<evidence type="ECO:0000313" key="3">
    <source>
        <dbReference type="EMBL" id="MCT2583778.1"/>
    </source>
</evidence>
<feature type="compositionally biased region" description="Pro residues" evidence="1">
    <location>
        <begin position="1"/>
        <end position="12"/>
    </location>
</feature>
<feature type="transmembrane region" description="Helical" evidence="2">
    <location>
        <begin position="160"/>
        <end position="178"/>
    </location>
</feature>
<comment type="caution">
    <text evidence="3">The sequence shown here is derived from an EMBL/GenBank/DDBJ whole genome shotgun (WGS) entry which is preliminary data.</text>
</comment>
<accession>A0ABT2J7E5</accession>
<evidence type="ECO:0000313" key="4">
    <source>
        <dbReference type="Proteomes" id="UP001156441"/>
    </source>
</evidence>
<organism evidence="3 4">
    <name type="scientific">Actinophytocola gossypii</name>
    <dbReference type="NCBI Taxonomy" id="2812003"/>
    <lineage>
        <taxon>Bacteria</taxon>
        <taxon>Bacillati</taxon>
        <taxon>Actinomycetota</taxon>
        <taxon>Actinomycetes</taxon>
        <taxon>Pseudonocardiales</taxon>
        <taxon>Pseudonocardiaceae</taxon>
    </lineage>
</organism>
<keyword evidence="2" id="KW-0472">Membrane</keyword>
<reference evidence="3 4" key="1">
    <citation type="submission" date="2021-02" db="EMBL/GenBank/DDBJ databases">
        <title>Actinophytocola xerophila sp. nov., isolated from soil of cotton cropping field.</title>
        <authorList>
            <person name="Huang R."/>
            <person name="Chen X."/>
            <person name="Ge X."/>
            <person name="Liu W."/>
        </authorList>
    </citation>
    <scope>NUCLEOTIDE SEQUENCE [LARGE SCALE GENOMIC DNA]</scope>
    <source>
        <strain evidence="3 4">S1-96</strain>
    </source>
</reference>
<keyword evidence="2" id="KW-1133">Transmembrane helix</keyword>
<evidence type="ECO:0008006" key="5">
    <source>
        <dbReference type="Google" id="ProtNLM"/>
    </source>
</evidence>
<dbReference type="RefSeq" id="WP_260191162.1">
    <property type="nucleotide sequence ID" value="NZ_JAFFZE010000010.1"/>
</dbReference>
<feature type="compositionally biased region" description="Low complexity" evidence="1">
    <location>
        <begin position="13"/>
        <end position="31"/>
    </location>
</feature>
<feature type="region of interest" description="Disordered" evidence="1">
    <location>
        <begin position="1"/>
        <end position="42"/>
    </location>
</feature>
<protein>
    <recommendedName>
        <fullName evidence="5">DUF2127 domain-containing protein</fullName>
    </recommendedName>
</protein>
<evidence type="ECO:0000256" key="2">
    <source>
        <dbReference type="SAM" id="Phobius"/>
    </source>
</evidence>
<sequence>MSRPHPGPPYPQAGPADGAPVPAGSAAGHGPPVQPEPTGPGTVPTQLRWAGGLLLLNLVLSISVTVVSFLNRDDMVAMMVSASGGSMDDAGAETFAERMLLLRAGGNLLVAVTYGFLMWGAWQGKRWAWRRLLWLAFAGAIAIGYLLTQPYTPVLKVQQGVQIGVLLALGAVLLHPAVRAHCAKCRR</sequence>
<feature type="transmembrane region" description="Helical" evidence="2">
    <location>
        <begin position="128"/>
        <end position="148"/>
    </location>
</feature>
<dbReference type="Proteomes" id="UP001156441">
    <property type="component" value="Unassembled WGS sequence"/>
</dbReference>
<evidence type="ECO:0000256" key="1">
    <source>
        <dbReference type="SAM" id="MobiDB-lite"/>
    </source>
</evidence>
<feature type="transmembrane region" description="Helical" evidence="2">
    <location>
        <begin position="49"/>
        <end position="70"/>
    </location>
</feature>
<keyword evidence="2" id="KW-0812">Transmembrane</keyword>
<name>A0ABT2J7E5_9PSEU</name>
<proteinExistence type="predicted"/>